<gene>
    <name evidence="2" type="ORF">D0Y65_053435</name>
</gene>
<evidence type="ECO:0000313" key="2">
    <source>
        <dbReference type="EMBL" id="RZB42835.1"/>
    </source>
</evidence>
<comment type="caution">
    <text evidence="2">The sequence shown here is derived from an EMBL/GenBank/DDBJ whole genome shotgun (WGS) entry which is preliminary data.</text>
</comment>
<organism evidence="2 3">
    <name type="scientific">Glycine soja</name>
    <name type="common">Wild soybean</name>
    <dbReference type="NCBI Taxonomy" id="3848"/>
    <lineage>
        <taxon>Eukaryota</taxon>
        <taxon>Viridiplantae</taxon>
        <taxon>Streptophyta</taxon>
        <taxon>Embryophyta</taxon>
        <taxon>Tracheophyta</taxon>
        <taxon>Spermatophyta</taxon>
        <taxon>Magnoliopsida</taxon>
        <taxon>eudicotyledons</taxon>
        <taxon>Gunneridae</taxon>
        <taxon>Pentapetalae</taxon>
        <taxon>rosids</taxon>
        <taxon>fabids</taxon>
        <taxon>Fabales</taxon>
        <taxon>Fabaceae</taxon>
        <taxon>Papilionoideae</taxon>
        <taxon>50 kb inversion clade</taxon>
        <taxon>NPAAA clade</taxon>
        <taxon>indigoferoid/millettioid clade</taxon>
        <taxon>Phaseoleae</taxon>
        <taxon>Glycine</taxon>
        <taxon>Glycine subgen. Soja</taxon>
    </lineage>
</organism>
<dbReference type="Proteomes" id="UP000289340">
    <property type="component" value="Chromosome 20"/>
</dbReference>
<proteinExistence type="predicted"/>
<sequence length="179" mass="20073">FLPRGTFLLRVASSSSIVVVDGGNRHWEVVGLFTDHLIRKPFPDQLDPEEAYGSGACSNDYIDWFFRISHPFMTPGHAVDPLPHGHAPQPRVIPQAPQTDIPRVPEPGASSTSTEEPRHAVEVCDDIVERLERHLSLGVVTPGSSTHEVIEECLRLARSVTQDHLVYVRCRRRRRTDQA</sequence>
<protein>
    <submittedName>
        <fullName evidence="2">Uncharacterized protein</fullName>
    </submittedName>
</protein>
<dbReference type="EMBL" id="QZWG01000020">
    <property type="protein sequence ID" value="RZB42835.1"/>
    <property type="molecule type" value="Genomic_DNA"/>
</dbReference>
<evidence type="ECO:0000256" key="1">
    <source>
        <dbReference type="SAM" id="MobiDB-lite"/>
    </source>
</evidence>
<feature type="region of interest" description="Disordered" evidence="1">
    <location>
        <begin position="80"/>
        <end position="119"/>
    </location>
</feature>
<reference evidence="2 3" key="1">
    <citation type="submission" date="2018-09" db="EMBL/GenBank/DDBJ databases">
        <title>A high-quality reference genome of wild soybean provides a powerful tool to mine soybean genomes.</title>
        <authorList>
            <person name="Xie M."/>
            <person name="Chung C.Y.L."/>
            <person name="Li M.-W."/>
            <person name="Wong F.-L."/>
            <person name="Chan T.-F."/>
            <person name="Lam H.-M."/>
        </authorList>
    </citation>
    <scope>NUCLEOTIDE SEQUENCE [LARGE SCALE GENOMIC DNA]</scope>
    <source>
        <strain evidence="3">cv. W05</strain>
        <tissue evidence="2">Hypocotyl of etiolated seedlings</tissue>
    </source>
</reference>
<keyword evidence="3" id="KW-1185">Reference proteome</keyword>
<dbReference type="AlphaFoldDB" id="A0A445F1V2"/>
<feature type="non-terminal residue" evidence="2">
    <location>
        <position position="1"/>
    </location>
</feature>
<name>A0A445F1V2_GLYSO</name>
<evidence type="ECO:0000313" key="3">
    <source>
        <dbReference type="Proteomes" id="UP000289340"/>
    </source>
</evidence>
<accession>A0A445F1V2</accession>